<comment type="similarity">
    <text evidence="1 12">Belongs to the helicase family. DnaB subfamily.</text>
</comment>
<keyword evidence="7 12" id="KW-0067">ATP-binding</keyword>
<dbReference type="EC" id="5.6.2.3" evidence="11 12"/>
<evidence type="ECO:0000256" key="11">
    <source>
        <dbReference type="NCBIfam" id="TIGR00665"/>
    </source>
</evidence>
<feature type="domain" description="SF4 helicase" evidence="13">
    <location>
        <begin position="178"/>
        <end position="444"/>
    </location>
</feature>
<dbReference type="CDD" id="cd00984">
    <property type="entry name" value="DnaB_C"/>
    <property type="match status" value="1"/>
</dbReference>
<dbReference type="Pfam" id="PF03796">
    <property type="entry name" value="DnaB_C"/>
    <property type="match status" value="1"/>
</dbReference>
<dbReference type="STRING" id="1802362.A2806_03075"/>
<dbReference type="InterPro" id="IPR007692">
    <property type="entry name" value="DNA_helicase_DnaB"/>
</dbReference>
<evidence type="ECO:0000256" key="7">
    <source>
        <dbReference type="ARBA" id="ARBA00022840"/>
    </source>
</evidence>
<reference evidence="14 15" key="1">
    <citation type="journal article" date="2016" name="Nat. Commun.">
        <title>Thousands of microbial genomes shed light on interconnected biogeochemical processes in an aquifer system.</title>
        <authorList>
            <person name="Anantharaman K."/>
            <person name="Brown C.T."/>
            <person name="Hug L.A."/>
            <person name="Sharon I."/>
            <person name="Castelle C.J."/>
            <person name="Probst A.J."/>
            <person name="Thomas B.C."/>
            <person name="Singh A."/>
            <person name="Wilkins M.J."/>
            <person name="Karaoz U."/>
            <person name="Brodie E.L."/>
            <person name="Williams K.H."/>
            <person name="Hubbard S.S."/>
            <person name="Banfield J.F."/>
        </authorList>
    </citation>
    <scope>NUCLEOTIDE SEQUENCE [LARGE SCALE GENOMIC DNA]</scope>
</reference>
<dbReference type="InterPro" id="IPR016136">
    <property type="entry name" value="DNA_helicase_N/primase_C"/>
</dbReference>
<comment type="function">
    <text evidence="12">The main replicative DNA helicase, it participates in initiation and elongation during chromosome replication. Travels ahead of the DNA replisome, separating dsDNA into templates for DNA synthesis. A processive ATP-dependent 5'-3' DNA helicase it has DNA-dependent ATPase activity.</text>
</comment>
<gene>
    <name evidence="14" type="ORF">A2806_03075</name>
</gene>
<dbReference type="EMBL" id="MHSS01000007">
    <property type="protein sequence ID" value="OHA48432.1"/>
    <property type="molecule type" value="Genomic_DNA"/>
</dbReference>
<keyword evidence="3 12" id="KW-0235">DNA replication</keyword>
<dbReference type="PANTHER" id="PTHR30153">
    <property type="entry name" value="REPLICATIVE DNA HELICASE DNAB"/>
    <property type="match status" value="1"/>
</dbReference>
<name>A0A1G2PLC4_9BACT</name>
<evidence type="ECO:0000256" key="2">
    <source>
        <dbReference type="ARBA" id="ARBA00022515"/>
    </source>
</evidence>
<proteinExistence type="inferred from homology"/>
<keyword evidence="5 12" id="KW-0378">Hydrolase</keyword>
<dbReference type="GO" id="GO:1990077">
    <property type="term" value="C:primosome complex"/>
    <property type="evidence" value="ECO:0007669"/>
    <property type="project" value="UniProtKB-UniRule"/>
</dbReference>
<evidence type="ECO:0000256" key="5">
    <source>
        <dbReference type="ARBA" id="ARBA00022801"/>
    </source>
</evidence>
<keyword evidence="2 12" id="KW-0639">Primosome</keyword>
<dbReference type="SUPFAM" id="SSF52540">
    <property type="entry name" value="P-loop containing nucleoside triphosphate hydrolases"/>
    <property type="match status" value="1"/>
</dbReference>
<dbReference type="PANTHER" id="PTHR30153:SF2">
    <property type="entry name" value="REPLICATIVE DNA HELICASE"/>
    <property type="match status" value="1"/>
</dbReference>
<dbReference type="FunFam" id="1.10.860.10:FF:000001">
    <property type="entry name" value="Replicative DNA helicase"/>
    <property type="match status" value="1"/>
</dbReference>
<evidence type="ECO:0000256" key="8">
    <source>
        <dbReference type="ARBA" id="ARBA00023125"/>
    </source>
</evidence>
<dbReference type="Pfam" id="PF00772">
    <property type="entry name" value="DnaB"/>
    <property type="match status" value="1"/>
</dbReference>
<sequence length="448" mass="49846">MTVPAERIPPQALEAEQSLLGSLLLDPNTIIRVADILDAGDFYKKQHRAIFQAMLELFAKHEPIDVLSVVNFLKDVTVLEDIGGRSYLASLVNLVPTPAHALQYAKLVKRKKILRDLIGASHAIAELGWSEGEDVDLLLDEAERRIMKISQQSLSDEFIAVRTMLGEAYERIERLAKHESGIRGVPTGFPDLDGMLSGLQKSDFVVLAARPSLGKSSLAFDIARHVAVRVGEPVGIFSLEMSRDQVVDRFIAAESGVSLWKLRTGKGLNADDYEHIRDALDRLAKAPIFIVDTVGLTPLQIRTLARRLQAEHGLGLVIVDYLQLITSHVETDNIVQQVTEISRALKGMARELNVPVLAVSQLSRGVESRPDQIPKLSDLRESGAIEQDADVVMFIWREDRVKKDTPNKGIAEIRIEKHRNGPTGKITLRFDEERVSFWSLEKQLADIS</sequence>
<dbReference type="Proteomes" id="UP000177629">
    <property type="component" value="Unassembled WGS sequence"/>
</dbReference>
<dbReference type="GO" id="GO:0005524">
    <property type="term" value="F:ATP binding"/>
    <property type="evidence" value="ECO:0007669"/>
    <property type="project" value="UniProtKB-UniRule"/>
</dbReference>
<dbReference type="GO" id="GO:0005829">
    <property type="term" value="C:cytosol"/>
    <property type="evidence" value="ECO:0007669"/>
    <property type="project" value="TreeGrafter"/>
</dbReference>
<protein>
    <recommendedName>
        <fullName evidence="11 12">Replicative DNA helicase</fullName>
        <ecNumber evidence="11 12">5.6.2.3</ecNumber>
    </recommendedName>
</protein>
<keyword evidence="8 12" id="KW-0238">DNA-binding</keyword>
<dbReference type="GO" id="GO:0016887">
    <property type="term" value="F:ATP hydrolysis activity"/>
    <property type="evidence" value="ECO:0007669"/>
    <property type="project" value="RHEA"/>
</dbReference>
<dbReference type="InterPro" id="IPR007693">
    <property type="entry name" value="DNA_helicase_DnaB-like_N"/>
</dbReference>
<keyword evidence="6 12" id="KW-0347">Helicase</keyword>
<comment type="catalytic activity">
    <reaction evidence="10 12">
        <text>ATP + H2O = ADP + phosphate + H(+)</text>
        <dbReference type="Rhea" id="RHEA:13065"/>
        <dbReference type="ChEBI" id="CHEBI:15377"/>
        <dbReference type="ChEBI" id="CHEBI:15378"/>
        <dbReference type="ChEBI" id="CHEBI:30616"/>
        <dbReference type="ChEBI" id="CHEBI:43474"/>
        <dbReference type="ChEBI" id="CHEBI:456216"/>
        <dbReference type="EC" id="5.6.2.3"/>
    </reaction>
</comment>
<organism evidence="14 15">
    <name type="scientific">Candidatus Terrybacteria bacterium RIFCSPHIGHO2_01_FULL_48_17</name>
    <dbReference type="NCBI Taxonomy" id="1802362"/>
    <lineage>
        <taxon>Bacteria</taxon>
        <taxon>Candidatus Terryibacteriota</taxon>
    </lineage>
</organism>
<evidence type="ECO:0000256" key="12">
    <source>
        <dbReference type="RuleBase" id="RU362085"/>
    </source>
</evidence>
<evidence type="ECO:0000259" key="13">
    <source>
        <dbReference type="PROSITE" id="PS51199"/>
    </source>
</evidence>
<keyword evidence="9" id="KW-0413">Isomerase</keyword>
<evidence type="ECO:0000256" key="9">
    <source>
        <dbReference type="ARBA" id="ARBA00023235"/>
    </source>
</evidence>
<dbReference type="PROSITE" id="PS51199">
    <property type="entry name" value="SF4_HELICASE"/>
    <property type="match status" value="1"/>
</dbReference>
<evidence type="ECO:0000256" key="4">
    <source>
        <dbReference type="ARBA" id="ARBA00022741"/>
    </source>
</evidence>
<evidence type="ECO:0000313" key="14">
    <source>
        <dbReference type="EMBL" id="OHA48432.1"/>
    </source>
</evidence>
<evidence type="ECO:0000256" key="3">
    <source>
        <dbReference type="ARBA" id="ARBA00022705"/>
    </source>
</evidence>
<keyword evidence="4 12" id="KW-0547">Nucleotide-binding</keyword>
<dbReference type="InterPro" id="IPR036185">
    <property type="entry name" value="DNA_heli_DnaB-like_N_sf"/>
</dbReference>
<comment type="caution">
    <text evidence="14">The sequence shown here is derived from an EMBL/GenBank/DDBJ whole genome shotgun (WGS) entry which is preliminary data.</text>
</comment>
<accession>A0A1G2PLC4</accession>
<dbReference type="NCBIfam" id="TIGR00665">
    <property type="entry name" value="DnaB"/>
    <property type="match status" value="1"/>
</dbReference>
<evidence type="ECO:0000256" key="6">
    <source>
        <dbReference type="ARBA" id="ARBA00022806"/>
    </source>
</evidence>
<dbReference type="AlphaFoldDB" id="A0A1G2PLC4"/>
<dbReference type="GO" id="GO:0006269">
    <property type="term" value="P:DNA replication, synthesis of primer"/>
    <property type="evidence" value="ECO:0007669"/>
    <property type="project" value="UniProtKB-UniRule"/>
</dbReference>
<dbReference type="InterPro" id="IPR007694">
    <property type="entry name" value="DNA_helicase_DnaB-like_C"/>
</dbReference>
<dbReference type="Gene3D" id="1.10.860.10">
    <property type="entry name" value="DNAb Helicase, Chain A"/>
    <property type="match status" value="1"/>
</dbReference>
<dbReference type="SUPFAM" id="SSF48024">
    <property type="entry name" value="N-terminal domain of DnaB helicase"/>
    <property type="match status" value="1"/>
</dbReference>
<dbReference type="GO" id="GO:0043139">
    <property type="term" value="F:5'-3' DNA helicase activity"/>
    <property type="evidence" value="ECO:0007669"/>
    <property type="project" value="UniProtKB-EC"/>
</dbReference>
<evidence type="ECO:0000256" key="1">
    <source>
        <dbReference type="ARBA" id="ARBA00008428"/>
    </source>
</evidence>
<evidence type="ECO:0000313" key="15">
    <source>
        <dbReference type="Proteomes" id="UP000177629"/>
    </source>
</evidence>
<evidence type="ECO:0000256" key="10">
    <source>
        <dbReference type="ARBA" id="ARBA00048954"/>
    </source>
</evidence>
<dbReference type="Gene3D" id="3.40.50.300">
    <property type="entry name" value="P-loop containing nucleotide triphosphate hydrolases"/>
    <property type="match status" value="1"/>
</dbReference>
<dbReference type="InterPro" id="IPR027417">
    <property type="entry name" value="P-loop_NTPase"/>
</dbReference>
<dbReference type="GO" id="GO:0003677">
    <property type="term" value="F:DNA binding"/>
    <property type="evidence" value="ECO:0007669"/>
    <property type="project" value="UniProtKB-UniRule"/>
</dbReference>